<dbReference type="SUPFAM" id="SSF50978">
    <property type="entry name" value="WD40 repeat-like"/>
    <property type="match status" value="1"/>
</dbReference>
<evidence type="ECO:0000256" key="4">
    <source>
        <dbReference type="PROSITE-ProRule" id="PRU00221"/>
    </source>
</evidence>
<feature type="repeat" description="WD" evidence="4">
    <location>
        <begin position="410"/>
        <end position="451"/>
    </location>
</feature>
<dbReference type="InterPro" id="IPR036322">
    <property type="entry name" value="WD40_repeat_dom_sf"/>
</dbReference>
<dbReference type="InterPro" id="IPR045160">
    <property type="entry name" value="ATG16"/>
</dbReference>
<gene>
    <name evidence="8" type="primary">ATG16L2</name>
</gene>
<evidence type="ECO:0000313" key="7">
    <source>
        <dbReference type="Proteomes" id="UP001652642"/>
    </source>
</evidence>
<dbReference type="GeneID" id="110078088"/>
<feature type="repeat" description="WD" evidence="4">
    <location>
        <begin position="498"/>
        <end position="527"/>
    </location>
</feature>
<dbReference type="Pfam" id="PF00400">
    <property type="entry name" value="WD40"/>
    <property type="match status" value="5"/>
</dbReference>
<dbReference type="InterPro" id="IPR015943">
    <property type="entry name" value="WD40/YVTN_repeat-like_dom_sf"/>
</dbReference>
<feature type="domain" description="Autophagy-related protein 16" evidence="6">
    <location>
        <begin position="17"/>
        <end position="213"/>
    </location>
</feature>
<evidence type="ECO:0000256" key="1">
    <source>
        <dbReference type="ARBA" id="ARBA00009271"/>
    </source>
</evidence>
<dbReference type="InterPro" id="IPR001680">
    <property type="entry name" value="WD40_rpt"/>
</dbReference>
<keyword evidence="7" id="KW-1185">Reference proteome</keyword>
<evidence type="ECO:0000256" key="5">
    <source>
        <dbReference type="SAM" id="MobiDB-lite"/>
    </source>
</evidence>
<dbReference type="SMART" id="SM00320">
    <property type="entry name" value="WD40"/>
    <property type="match status" value="6"/>
</dbReference>
<feature type="repeat" description="WD" evidence="4">
    <location>
        <begin position="324"/>
        <end position="357"/>
    </location>
</feature>
<dbReference type="InterPro" id="IPR013923">
    <property type="entry name" value="Autophagy-rel_prot_16_dom"/>
</dbReference>
<dbReference type="InterPro" id="IPR019775">
    <property type="entry name" value="WD40_repeat_CS"/>
</dbReference>
<accession>A0ABM5FVU7</accession>
<feature type="repeat" description="WD" evidence="4">
    <location>
        <begin position="368"/>
        <end position="401"/>
    </location>
</feature>
<name>A0ABM5FVU7_9SAUR</name>
<dbReference type="Proteomes" id="UP001652642">
    <property type="component" value="Chromosome 3"/>
</dbReference>
<proteinExistence type="inferred from homology"/>
<dbReference type="Gene3D" id="2.130.10.10">
    <property type="entry name" value="YVTN repeat-like/Quinoprotein amine dehydrogenase"/>
    <property type="match status" value="2"/>
</dbReference>
<dbReference type="PANTHER" id="PTHR19878:SF7">
    <property type="entry name" value="PROTEIN ATG16L2"/>
    <property type="match status" value="1"/>
</dbReference>
<keyword evidence="3" id="KW-0677">Repeat</keyword>
<dbReference type="PROSITE" id="PS50082">
    <property type="entry name" value="WD_REPEATS_2"/>
    <property type="match status" value="4"/>
</dbReference>
<dbReference type="PROSITE" id="PS50294">
    <property type="entry name" value="WD_REPEATS_REGION"/>
    <property type="match status" value="2"/>
</dbReference>
<keyword evidence="2 4" id="KW-0853">WD repeat</keyword>
<dbReference type="PROSITE" id="PS00678">
    <property type="entry name" value="WD_REPEATS_1"/>
    <property type="match status" value="1"/>
</dbReference>
<dbReference type="CDD" id="cd00200">
    <property type="entry name" value="WD40"/>
    <property type="match status" value="1"/>
</dbReference>
<evidence type="ECO:0000313" key="8">
    <source>
        <dbReference type="RefSeq" id="XP_072849506.1"/>
    </source>
</evidence>
<comment type="similarity">
    <text evidence="1">Belongs to the WD repeat ATG16 family.</text>
</comment>
<evidence type="ECO:0000256" key="3">
    <source>
        <dbReference type="ARBA" id="ARBA00022737"/>
    </source>
</evidence>
<reference evidence="8" key="1">
    <citation type="submission" date="2025-08" db="UniProtKB">
        <authorList>
            <consortium name="RefSeq"/>
        </authorList>
    </citation>
    <scope>IDENTIFICATION</scope>
</reference>
<sequence length="561" mass="62532">MAEAAAAAEEEPAWKRHILRQLRRRDRAEKARFLALVQAYHRLLEKSSVVDHFTAKLEAQSVDHPLGSPLFSSAQDTFSYTRKDVSDSGETAESMQRIHKGHVMQLQSVNGELAYKLYERNMLLRAKEATLEEQKGRLAWLSGRLSALESERRHLRAQVEGLSRAKAALKEEYKALLQRRRCQDGELRRAAEKGLKLLKGLLQGKADAAQQENERIERAKQARLSKELKKAAKTPVSVQVEPEKQDTGSRNLPEDENGEKLRSRPFRSASASSMTLTRYMDVFKGLFDFRLKRGNSISNVSVDRYSCLPLCAATCPPSQVSDVQEAHASEVNAIRFSPNTSLLATGGTDRLIRLWNVVGGRLESLETLEGANGSLTSIDFDPSGCHVLAATHNNAVQLWKIGECRFKEILTGHTDKVTAARFRSTRHQVVTGSRDRTVKEWDLGKGTCTRTIHVFSYCNDVVCGDTIIISGHHDQTIRFWDSRADGFKCGSDYTKAVFSPDNSYALVGSADGTLFLWSMETSKLEATLPGVHRSAVNAVAWSPSGTCVGSVERCRKVVLWR</sequence>
<dbReference type="PANTHER" id="PTHR19878">
    <property type="entry name" value="AUTOPHAGY PROTEIN 16-LIKE"/>
    <property type="match status" value="1"/>
</dbReference>
<dbReference type="InterPro" id="IPR020472">
    <property type="entry name" value="WD40_PAC1"/>
</dbReference>
<feature type="region of interest" description="Disordered" evidence="5">
    <location>
        <begin position="227"/>
        <end position="267"/>
    </location>
</feature>
<dbReference type="RefSeq" id="XP_072849506.1">
    <property type="nucleotide sequence ID" value="XM_072993405.1"/>
</dbReference>
<dbReference type="PRINTS" id="PR00320">
    <property type="entry name" value="GPROTEINBRPT"/>
</dbReference>
<dbReference type="Pfam" id="PF08614">
    <property type="entry name" value="ATG16"/>
    <property type="match status" value="1"/>
</dbReference>
<protein>
    <submittedName>
        <fullName evidence="8">Protein Atg16l2 isoform X2</fullName>
    </submittedName>
</protein>
<organism evidence="7 8">
    <name type="scientific">Pogona vitticeps</name>
    <name type="common">central bearded dragon</name>
    <dbReference type="NCBI Taxonomy" id="103695"/>
    <lineage>
        <taxon>Eukaryota</taxon>
        <taxon>Metazoa</taxon>
        <taxon>Chordata</taxon>
        <taxon>Craniata</taxon>
        <taxon>Vertebrata</taxon>
        <taxon>Euteleostomi</taxon>
        <taxon>Lepidosauria</taxon>
        <taxon>Squamata</taxon>
        <taxon>Bifurcata</taxon>
        <taxon>Unidentata</taxon>
        <taxon>Episquamata</taxon>
        <taxon>Toxicofera</taxon>
        <taxon>Iguania</taxon>
        <taxon>Acrodonta</taxon>
        <taxon>Agamidae</taxon>
        <taxon>Amphibolurinae</taxon>
        <taxon>Pogona</taxon>
    </lineage>
</organism>
<evidence type="ECO:0000256" key="2">
    <source>
        <dbReference type="ARBA" id="ARBA00022574"/>
    </source>
</evidence>
<evidence type="ECO:0000259" key="6">
    <source>
        <dbReference type="Pfam" id="PF08614"/>
    </source>
</evidence>